<feature type="modified residue" description="4-aspartylphosphate" evidence="2">
    <location>
        <position position="66"/>
    </location>
</feature>
<dbReference type="InterPro" id="IPR001789">
    <property type="entry name" value="Sig_transdc_resp-reg_receiver"/>
</dbReference>
<dbReference type="Pfam" id="PF00072">
    <property type="entry name" value="Response_reg"/>
    <property type="match status" value="1"/>
</dbReference>
<evidence type="ECO:0000313" key="4">
    <source>
        <dbReference type="EMBL" id="QHI96706.1"/>
    </source>
</evidence>
<reference evidence="4 5" key="1">
    <citation type="submission" date="2020-01" db="EMBL/GenBank/DDBJ databases">
        <title>Genome sequencing of strain KACC 21265.</title>
        <authorList>
            <person name="Heo J."/>
            <person name="Kim S.-J."/>
            <person name="Kim J.-S."/>
            <person name="Hong S.-B."/>
            <person name="Kwon S.-W."/>
        </authorList>
    </citation>
    <scope>NUCLEOTIDE SEQUENCE [LARGE SCALE GENOMIC DNA]</scope>
    <source>
        <strain evidence="4 5">KACC 21265</strain>
    </source>
</reference>
<dbReference type="InterPro" id="IPR050595">
    <property type="entry name" value="Bact_response_regulator"/>
</dbReference>
<dbReference type="InterPro" id="IPR011006">
    <property type="entry name" value="CheY-like_superfamily"/>
</dbReference>
<feature type="domain" description="Response regulatory" evidence="3">
    <location>
        <begin position="17"/>
        <end position="131"/>
    </location>
</feature>
<accession>A0A857IZ25</accession>
<keyword evidence="1 2" id="KW-0597">Phosphoprotein</keyword>
<dbReference type="PROSITE" id="PS50110">
    <property type="entry name" value="RESPONSE_REGULATORY"/>
    <property type="match status" value="1"/>
</dbReference>
<evidence type="ECO:0000256" key="1">
    <source>
        <dbReference type="ARBA" id="ARBA00022553"/>
    </source>
</evidence>
<protein>
    <submittedName>
        <fullName evidence="4">Response regulator</fullName>
    </submittedName>
</protein>
<evidence type="ECO:0000259" key="3">
    <source>
        <dbReference type="PROSITE" id="PS50110"/>
    </source>
</evidence>
<gene>
    <name evidence="4" type="ORF">GT347_01080</name>
</gene>
<sequence length="135" mass="14233">MTKKTVGAGTGAAAAPVISIVDDDRSVRLALCTLLRSVGLQARAWASGEEFLQSGLDEDVACLIVDLRMRGMSGLELQRRLAQAGRTIPVIFISAHGDEDARQRAQAAGAIGFLGKPFDEQALLACVARALERAA</sequence>
<name>A0A857IZ25_9BURK</name>
<dbReference type="SUPFAM" id="SSF52172">
    <property type="entry name" value="CheY-like"/>
    <property type="match status" value="1"/>
</dbReference>
<dbReference type="Gene3D" id="3.40.50.2300">
    <property type="match status" value="1"/>
</dbReference>
<dbReference type="PANTHER" id="PTHR44591:SF25">
    <property type="entry name" value="CHEMOTAXIS TWO-COMPONENT RESPONSE REGULATOR"/>
    <property type="match status" value="1"/>
</dbReference>
<dbReference type="KEGG" id="xyk:GT347_01080"/>
<evidence type="ECO:0000313" key="5">
    <source>
        <dbReference type="Proteomes" id="UP000464787"/>
    </source>
</evidence>
<evidence type="ECO:0000256" key="2">
    <source>
        <dbReference type="PROSITE-ProRule" id="PRU00169"/>
    </source>
</evidence>
<keyword evidence="5" id="KW-1185">Reference proteome</keyword>
<dbReference type="RefSeq" id="WP_160550224.1">
    <property type="nucleotide sequence ID" value="NZ_CP047650.1"/>
</dbReference>
<dbReference type="AlphaFoldDB" id="A0A857IZ25"/>
<dbReference type="Proteomes" id="UP000464787">
    <property type="component" value="Chromosome"/>
</dbReference>
<dbReference type="EMBL" id="CP047650">
    <property type="protein sequence ID" value="QHI96706.1"/>
    <property type="molecule type" value="Genomic_DNA"/>
</dbReference>
<organism evidence="4 5">
    <name type="scientific">Xylophilus rhododendri</name>
    <dbReference type="NCBI Taxonomy" id="2697032"/>
    <lineage>
        <taxon>Bacteria</taxon>
        <taxon>Pseudomonadati</taxon>
        <taxon>Pseudomonadota</taxon>
        <taxon>Betaproteobacteria</taxon>
        <taxon>Burkholderiales</taxon>
        <taxon>Xylophilus</taxon>
    </lineage>
</organism>
<dbReference type="PANTHER" id="PTHR44591">
    <property type="entry name" value="STRESS RESPONSE REGULATOR PROTEIN 1"/>
    <property type="match status" value="1"/>
</dbReference>
<dbReference type="GO" id="GO:0000160">
    <property type="term" value="P:phosphorelay signal transduction system"/>
    <property type="evidence" value="ECO:0007669"/>
    <property type="project" value="InterPro"/>
</dbReference>
<dbReference type="SMART" id="SM00448">
    <property type="entry name" value="REC"/>
    <property type="match status" value="1"/>
</dbReference>
<proteinExistence type="predicted"/>